<evidence type="ECO:0000313" key="2">
    <source>
        <dbReference type="Proteomes" id="UP000001307"/>
    </source>
</evidence>
<organism evidence="1">
    <name type="scientific">Oikopleura dioica</name>
    <name type="common">Tunicate</name>
    <dbReference type="NCBI Taxonomy" id="34765"/>
    <lineage>
        <taxon>Eukaryota</taxon>
        <taxon>Metazoa</taxon>
        <taxon>Chordata</taxon>
        <taxon>Tunicata</taxon>
        <taxon>Appendicularia</taxon>
        <taxon>Copelata</taxon>
        <taxon>Oikopleuridae</taxon>
        <taxon>Oikopleura</taxon>
    </lineage>
</organism>
<proteinExistence type="predicted"/>
<keyword evidence="2" id="KW-1185">Reference proteome</keyword>
<dbReference type="Proteomes" id="UP000001307">
    <property type="component" value="Unassembled WGS sequence"/>
</dbReference>
<gene>
    <name evidence="1" type="ORF">GSOID_T00011275001</name>
</gene>
<dbReference type="EMBL" id="FN653018">
    <property type="protein sequence ID" value="CBY21749.1"/>
    <property type="molecule type" value="Genomic_DNA"/>
</dbReference>
<name>E4WWK7_OIKDI</name>
<protein>
    <submittedName>
        <fullName evidence="1">Uncharacterized protein</fullName>
    </submittedName>
</protein>
<dbReference type="AlphaFoldDB" id="E4WWK7"/>
<dbReference type="InParanoid" id="E4WWK7"/>
<sequence>MSLYPNLAEEIPIRRDEEEESEDVTIVLQIPDGSVEVTYVRSNAPIARVRNLMS</sequence>
<reference evidence="1" key="1">
    <citation type="journal article" date="2010" name="Science">
        <title>Plasticity of animal genome architecture unmasked by rapid evolution of a pelagic tunicate.</title>
        <authorList>
            <person name="Denoeud F."/>
            <person name="Henriet S."/>
            <person name="Mungpakdee S."/>
            <person name="Aury J.M."/>
            <person name="Da Silva C."/>
            <person name="Brinkmann H."/>
            <person name="Mikhaleva J."/>
            <person name="Olsen L.C."/>
            <person name="Jubin C."/>
            <person name="Canestro C."/>
            <person name="Bouquet J.M."/>
            <person name="Danks G."/>
            <person name="Poulain J."/>
            <person name="Campsteijn C."/>
            <person name="Adamski M."/>
            <person name="Cross I."/>
            <person name="Yadetie F."/>
            <person name="Muffato M."/>
            <person name="Louis A."/>
            <person name="Butcher S."/>
            <person name="Tsagkogeorga G."/>
            <person name="Konrad A."/>
            <person name="Singh S."/>
            <person name="Jensen M.F."/>
            <person name="Cong E.H."/>
            <person name="Eikeseth-Otteraa H."/>
            <person name="Noel B."/>
            <person name="Anthouard V."/>
            <person name="Porcel B.M."/>
            <person name="Kachouri-Lafond R."/>
            <person name="Nishino A."/>
            <person name="Ugolini M."/>
            <person name="Chourrout P."/>
            <person name="Nishida H."/>
            <person name="Aasland R."/>
            <person name="Huzurbazar S."/>
            <person name="Westhof E."/>
            <person name="Delsuc F."/>
            <person name="Lehrach H."/>
            <person name="Reinhardt R."/>
            <person name="Weissenbach J."/>
            <person name="Roy S.W."/>
            <person name="Artiguenave F."/>
            <person name="Postlethwait J.H."/>
            <person name="Manak J.R."/>
            <person name="Thompson E.M."/>
            <person name="Jaillon O."/>
            <person name="Du Pasquier L."/>
            <person name="Boudinot P."/>
            <person name="Liberles D.A."/>
            <person name="Volff J.N."/>
            <person name="Philippe H."/>
            <person name="Lenhard B."/>
            <person name="Roest Crollius H."/>
            <person name="Wincker P."/>
            <person name="Chourrout D."/>
        </authorList>
    </citation>
    <scope>NUCLEOTIDE SEQUENCE [LARGE SCALE GENOMIC DNA]</scope>
</reference>
<accession>E4WWK7</accession>
<evidence type="ECO:0000313" key="1">
    <source>
        <dbReference type="EMBL" id="CBY21749.1"/>
    </source>
</evidence>